<feature type="non-terminal residue" evidence="4">
    <location>
        <position position="517"/>
    </location>
</feature>
<dbReference type="AlphaFoldDB" id="A0A0B7AGE3"/>
<sequence length="517" mass="59207">MFTARQNIFLYVLTFLITESYTITCGPREYESAEDSSEYNGSAVMEREFDKPLQPRKMCNLDWSRTYETESDGYIPVNCGRCTIYNLSVQAKRKTTFDHRVCWGLTPELFTSRMNCMWKNSCHLRYATSDIVWTPQPNIENPDCLGEEPGTVDVGYSCLDPETPIHDVLKGYQALDSVRGLVRSHKYNQSSRVTYKKNLDRYILDISPPADLRTSWKNYFMMLYVITSEIHTGDKLTLHDITLDSEDNTDKCEISTWRNCDTHNVSFSTARFEFNVKGSSEGAGGFDICFQWFNTDNLDAKTQFEETVNLCKKSTGKKDGVPAFDVIKESVSREPKGMIRSHSKYPWNYKRPIVSNYDEIRQKRSSQAHVLLAPTGFNNLKIQVKQIELGRGDGLLVTSGSKKVSDQELSKTSLWDFSGQNVTLNFSVLHIVEHTSYGFLLCYQWYKPTQLIPKSTDLCDQFAYKADPCFKKAKKLLKQKCDLKKPKQPKKKQTKKDNKGIKLETAKEGSKTAKEGS</sequence>
<feature type="chain" id="PRO_5007391218" description="CUB domain-containing protein" evidence="2">
    <location>
        <begin position="23"/>
        <end position="517"/>
    </location>
</feature>
<accession>A0A0B7AGE3</accession>
<organism evidence="4">
    <name type="scientific">Arion vulgaris</name>
    <dbReference type="NCBI Taxonomy" id="1028688"/>
    <lineage>
        <taxon>Eukaryota</taxon>
        <taxon>Metazoa</taxon>
        <taxon>Spiralia</taxon>
        <taxon>Lophotrochozoa</taxon>
        <taxon>Mollusca</taxon>
        <taxon>Gastropoda</taxon>
        <taxon>Heterobranchia</taxon>
        <taxon>Euthyneura</taxon>
        <taxon>Panpulmonata</taxon>
        <taxon>Eupulmonata</taxon>
        <taxon>Stylommatophora</taxon>
        <taxon>Helicina</taxon>
        <taxon>Arionoidea</taxon>
        <taxon>Arionidae</taxon>
        <taxon>Arion</taxon>
    </lineage>
</organism>
<evidence type="ECO:0000313" key="3">
    <source>
        <dbReference type="EMBL" id="CEK80077.1"/>
    </source>
</evidence>
<name>A0A0B7AGE3_9EUPU</name>
<evidence type="ECO:0000256" key="2">
    <source>
        <dbReference type="SAM" id="SignalP"/>
    </source>
</evidence>
<proteinExistence type="predicted"/>
<dbReference type="EMBL" id="HACG01033212">
    <property type="protein sequence ID" value="CEK80077.1"/>
    <property type="molecule type" value="Transcribed_RNA"/>
</dbReference>
<evidence type="ECO:0000313" key="4">
    <source>
        <dbReference type="EMBL" id="CEK80079.1"/>
    </source>
</evidence>
<feature type="signal peptide" evidence="2">
    <location>
        <begin position="1"/>
        <end position="22"/>
    </location>
</feature>
<gene>
    <name evidence="4" type="primary">ORF119032</name>
    <name evidence="3" type="synonym">ORF119020</name>
    <name evidence="5" type="synonym">ORF119037</name>
    <name evidence="6" type="synonym">ORF119042</name>
</gene>
<evidence type="ECO:0000313" key="5">
    <source>
        <dbReference type="EMBL" id="CEK80080.1"/>
    </source>
</evidence>
<evidence type="ECO:0008006" key="7">
    <source>
        <dbReference type="Google" id="ProtNLM"/>
    </source>
</evidence>
<protein>
    <recommendedName>
        <fullName evidence="7">CUB domain-containing protein</fullName>
    </recommendedName>
</protein>
<keyword evidence="2" id="KW-0732">Signal</keyword>
<feature type="compositionally biased region" description="Basic and acidic residues" evidence="1">
    <location>
        <begin position="495"/>
        <end position="517"/>
    </location>
</feature>
<dbReference type="EMBL" id="HACG01033216">
    <property type="protein sequence ID" value="CEK80081.1"/>
    <property type="molecule type" value="Transcribed_RNA"/>
</dbReference>
<reference evidence="4" key="1">
    <citation type="submission" date="2014-12" db="EMBL/GenBank/DDBJ databases">
        <title>Insight into the proteome of Arion vulgaris.</title>
        <authorList>
            <person name="Aradska J."/>
            <person name="Bulat T."/>
            <person name="Smidak R."/>
            <person name="Sarate P."/>
            <person name="Gangsoo J."/>
            <person name="Sialana F."/>
            <person name="Bilban M."/>
            <person name="Lubec G."/>
        </authorList>
    </citation>
    <scope>NUCLEOTIDE SEQUENCE</scope>
    <source>
        <tissue evidence="4">Skin</tissue>
    </source>
</reference>
<dbReference type="EMBL" id="HACG01033214">
    <property type="protein sequence ID" value="CEK80079.1"/>
    <property type="molecule type" value="Transcribed_RNA"/>
</dbReference>
<evidence type="ECO:0000256" key="1">
    <source>
        <dbReference type="SAM" id="MobiDB-lite"/>
    </source>
</evidence>
<feature type="region of interest" description="Disordered" evidence="1">
    <location>
        <begin position="481"/>
        <end position="517"/>
    </location>
</feature>
<evidence type="ECO:0000313" key="6">
    <source>
        <dbReference type="EMBL" id="CEK80081.1"/>
    </source>
</evidence>
<dbReference type="EMBL" id="HACG01033215">
    <property type="protein sequence ID" value="CEK80080.1"/>
    <property type="molecule type" value="Transcribed_RNA"/>
</dbReference>